<dbReference type="Gene3D" id="3.60.10.10">
    <property type="entry name" value="Endonuclease/exonuclease/phosphatase"/>
    <property type="match status" value="1"/>
</dbReference>
<dbReference type="Proteomes" id="UP000253083">
    <property type="component" value="Unassembled WGS sequence"/>
</dbReference>
<protein>
    <recommendedName>
        <fullName evidence="1">Endonuclease/exonuclease/phosphatase domain-containing protein</fullName>
    </recommendedName>
</protein>
<feature type="domain" description="Endonuclease/exonuclease/phosphatase" evidence="1">
    <location>
        <begin position="300"/>
        <end position="490"/>
    </location>
</feature>
<dbReference type="RefSeq" id="WP_113953714.1">
    <property type="nucleotide sequence ID" value="NZ_QNRT01000002.1"/>
</dbReference>
<dbReference type="InterPro" id="IPR005135">
    <property type="entry name" value="Endo/exonuclease/phosphatase"/>
</dbReference>
<dbReference type="OrthoDB" id="9800417at2"/>
<dbReference type="AlphaFoldDB" id="A0A395JJK3"/>
<accession>A0A395JJK3</accession>
<dbReference type="SUPFAM" id="SSF56219">
    <property type="entry name" value="DNase I-like"/>
    <property type="match status" value="1"/>
</dbReference>
<dbReference type="InParanoid" id="A0A395JJK3"/>
<keyword evidence="3" id="KW-1185">Reference proteome</keyword>
<reference evidence="2 3" key="1">
    <citation type="submission" date="2018-06" db="EMBL/GenBank/DDBJ databases">
        <title>Genomic Encyclopedia of Type Strains, Phase IV (KMG-IV): sequencing the most valuable type-strain genomes for metagenomic binning, comparative biology and taxonomic classification.</title>
        <authorList>
            <person name="Goeker M."/>
        </authorList>
    </citation>
    <scope>NUCLEOTIDE SEQUENCE [LARGE SCALE GENOMIC DNA]</scope>
    <source>
        <strain evidence="2 3">DSM 24032</strain>
    </source>
</reference>
<proteinExistence type="predicted"/>
<sequence length="558" mass="61711">MTKVTIRDIQGDSLYSPFSGETVTVAGVVTGVLRRGFYIQTPNKEWDRLGSDAVFVYSPGWRPEVGVMVEAEGECLNYIKHETAKPVTQLRLIEADVVRVNPADYQVDPIEITAQLIPNDNARLARLLNALEGMLVTIASGQTFIAPSNAHGDYVLALDSSGVDRSAVRTEDGGVIVENSNPLRWFPGFRVSNYNHAQRLNLGAKLRSRITGPLHFRADAYQMSVDQPFTIDPYFVELSKTALFSDDASVTIMTLNCFNLDPHVESEHRVSNPRQDIDDDWGEGRFHTLAQAVGLQALCPDIIALQEIQDSDGAELTTVVDATVTYQKLIEAIETLTEVRYAWLDIPPESGADGGQPGGNIRNAFLYRADRVTPDLGSLRLLGTNDPCYTDSRKPLVVCFTHTASSQKLEVINVHFASKRHQSSIFAPENPGVDAKSEIRIAQAMVVANELEKIRLSNVEYYVTGDFNDTQQSDTLATLTDSGSVNLVMSLPENQRYDYNHRGKLQVLMHGLVSHRLAEQDRAQYEILHGNELIGINPGEETDKPSDHAYVIAKLTLA</sequence>
<gene>
    <name evidence="2" type="ORF">DFR28_102318</name>
</gene>
<evidence type="ECO:0000313" key="3">
    <source>
        <dbReference type="Proteomes" id="UP000253083"/>
    </source>
</evidence>
<evidence type="ECO:0000313" key="2">
    <source>
        <dbReference type="EMBL" id="RBP50902.1"/>
    </source>
</evidence>
<dbReference type="EMBL" id="QNRT01000002">
    <property type="protein sequence ID" value="RBP50902.1"/>
    <property type="molecule type" value="Genomic_DNA"/>
</dbReference>
<name>A0A395JJK3_9GAMM</name>
<dbReference type="Pfam" id="PF03372">
    <property type="entry name" value="Exo_endo_phos"/>
    <property type="match status" value="1"/>
</dbReference>
<dbReference type="PANTHER" id="PTHR42834">
    <property type="entry name" value="ENDONUCLEASE/EXONUCLEASE/PHOSPHATASE FAMILY PROTEIN (AFU_ORTHOLOGUE AFUA_3G09210)"/>
    <property type="match status" value="1"/>
</dbReference>
<dbReference type="GO" id="GO:0003824">
    <property type="term" value="F:catalytic activity"/>
    <property type="evidence" value="ECO:0007669"/>
    <property type="project" value="InterPro"/>
</dbReference>
<comment type="caution">
    <text evidence="2">The sequence shown here is derived from an EMBL/GenBank/DDBJ whole genome shotgun (WGS) entry which is preliminary data.</text>
</comment>
<dbReference type="PANTHER" id="PTHR42834:SF1">
    <property type="entry name" value="ENDONUCLEASE_EXONUCLEASE_PHOSPHATASE FAMILY PROTEIN (AFU_ORTHOLOGUE AFUA_3G09210)"/>
    <property type="match status" value="1"/>
</dbReference>
<evidence type="ECO:0000259" key="1">
    <source>
        <dbReference type="Pfam" id="PF03372"/>
    </source>
</evidence>
<dbReference type="InterPro" id="IPR036691">
    <property type="entry name" value="Endo/exonu/phosph_ase_sf"/>
</dbReference>
<organism evidence="2 3">
    <name type="scientific">Arenicella xantha</name>
    <dbReference type="NCBI Taxonomy" id="644221"/>
    <lineage>
        <taxon>Bacteria</taxon>
        <taxon>Pseudomonadati</taxon>
        <taxon>Pseudomonadota</taxon>
        <taxon>Gammaproteobacteria</taxon>
        <taxon>Arenicellales</taxon>
        <taxon>Arenicellaceae</taxon>
        <taxon>Arenicella</taxon>
    </lineage>
</organism>